<keyword evidence="2" id="KW-0808">Transferase</keyword>
<accession>A0A6N8JQI6</accession>
<dbReference type="SUPFAM" id="SSF53756">
    <property type="entry name" value="UDP-Glycosyltransferase/glycogen phosphorylase"/>
    <property type="match status" value="1"/>
</dbReference>
<evidence type="ECO:0000313" key="3">
    <source>
        <dbReference type="Proteomes" id="UP000463388"/>
    </source>
</evidence>
<dbReference type="InterPro" id="IPR001296">
    <property type="entry name" value="Glyco_trans_1"/>
</dbReference>
<reference evidence="2 3" key="1">
    <citation type="submission" date="2019-12" db="EMBL/GenBank/DDBJ databases">
        <title>Microbes associate with the intestines of laboratory mice.</title>
        <authorList>
            <person name="Navarre W."/>
            <person name="Wong E."/>
        </authorList>
    </citation>
    <scope>NUCLEOTIDE SEQUENCE [LARGE SCALE GENOMIC DNA]</scope>
    <source>
        <strain evidence="2 3">NM66_B29</strain>
    </source>
</reference>
<organism evidence="2 3">
    <name type="scientific">Adlercreutzia mucosicola</name>
    <dbReference type="NCBI Taxonomy" id="580026"/>
    <lineage>
        <taxon>Bacteria</taxon>
        <taxon>Bacillati</taxon>
        <taxon>Actinomycetota</taxon>
        <taxon>Coriobacteriia</taxon>
        <taxon>Eggerthellales</taxon>
        <taxon>Eggerthellaceae</taxon>
        <taxon>Adlercreutzia</taxon>
    </lineage>
</organism>
<dbReference type="RefSeq" id="WP_160346042.1">
    <property type="nucleotide sequence ID" value="NZ_WSRR01000013.1"/>
</dbReference>
<dbReference type="PANTHER" id="PTHR12526:SF622">
    <property type="entry name" value="GLYCOSYLTRANSFERASE (GROUP I)"/>
    <property type="match status" value="1"/>
</dbReference>
<dbReference type="Proteomes" id="UP000463388">
    <property type="component" value="Unassembled WGS sequence"/>
</dbReference>
<sequence>MSGKTIWTIMIDNCLPEHGPHNRHFWFAKHLKEQGYNPVVFVASRERGNAIQMIEDDAPFKVDDSYGFPFVYIRIKDYGESMKKRILSIFEFHKRLNKYADTFVEMYGKPDVILGSNGYPLSPWLANRFAKKYQAASICEICDLWPLSLEEYDIIKPGGAIAKAMYVLERRNYENANAIIFSMEGGGDYIRDKEWDIDSGGKIDLAKVHHINNGIDLDAFRENTDAFACPVSELADNGKVKIVYAGSVRKANNIGYLVDVAECMQDDEQVEFVALGAGDELEELREKVRERGLSNISFPGAIDKREIPASLEKARLLLLLYSSMQVNLSQYGMSQNKLFDYLASGKPVLSNLPSNYSIINKYDCGVERSFSNPEEFAEQIRQMISDKDSLKRWGDNSRSTAELYSFVSHTNHLIEIIEDITKEEQ</sequence>
<comment type="caution">
    <text evidence="2">The sequence shown here is derived from an EMBL/GenBank/DDBJ whole genome shotgun (WGS) entry which is preliminary data.</text>
</comment>
<dbReference type="Pfam" id="PF00534">
    <property type="entry name" value="Glycos_transf_1"/>
    <property type="match status" value="1"/>
</dbReference>
<dbReference type="Gene3D" id="3.40.50.2000">
    <property type="entry name" value="Glycogen Phosphorylase B"/>
    <property type="match status" value="2"/>
</dbReference>
<dbReference type="EMBL" id="WSRR01000013">
    <property type="protein sequence ID" value="MVX61090.1"/>
    <property type="molecule type" value="Genomic_DNA"/>
</dbReference>
<evidence type="ECO:0000313" key="2">
    <source>
        <dbReference type="EMBL" id="MVX61090.1"/>
    </source>
</evidence>
<dbReference type="PANTHER" id="PTHR12526">
    <property type="entry name" value="GLYCOSYLTRANSFERASE"/>
    <property type="match status" value="1"/>
</dbReference>
<gene>
    <name evidence="2" type="ORF">GKZ27_06445</name>
</gene>
<dbReference type="AlphaFoldDB" id="A0A6N8JQI6"/>
<dbReference type="OrthoDB" id="3180470at2"/>
<evidence type="ECO:0000259" key="1">
    <source>
        <dbReference type="Pfam" id="PF00534"/>
    </source>
</evidence>
<keyword evidence="3" id="KW-1185">Reference proteome</keyword>
<dbReference type="GO" id="GO:0016757">
    <property type="term" value="F:glycosyltransferase activity"/>
    <property type="evidence" value="ECO:0007669"/>
    <property type="project" value="InterPro"/>
</dbReference>
<feature type="domain" description="Glycosyl transferase family 1" evidence="1">
    <location>
        <begin position="233"/>
        <end position="399"/>
    </location>
</feature>
<protein>
    <submittedName>
        <fullName evidence="2">Glycosyltransferase</fullName>
    </submittedName>
</protein>
<name>A0A6N8JQI6_9ACTN</name>
<dbReference type="CDD" id="cd03794">
    <property type="entry name" value="GT4_WbuB-like"/>
    <property type="match status" value="1"/>
</dbReference>
<proteinExistence type="predicted"/>